<dbReference type="Proteomes" id="UP000539953">
    <property type="component" value="Unassembled WGS sequence"/>
</dbReference>
<organism evidence="9 10">
    <name type="scientific">Catenisphaera adipataccumulans</name>
    <dbReference type="NCBI Taxonomy" id="700500"/>
    <lineage>
        <taxon>Bacteria</taxon>
        <taxon>Bacillati</taxon>
        <taxon>Bacillota</taxon>
        <taxon>Erysipelotrichia</taxon>
        <taxon>Erysipelotrichales</taxon>
        <taxon>Erysipelotrichaceae</taxon>
        <taxon>Catenisphaera</taxon>
    </lineage>
</organism>
<evidence type="ECO:0000259" key="7">
    <source>
        <dbReference type="Pfam" id="PF02272"/>
    </source>
</evidence>
<reference evidence="9 10" key="1">
    <citation type="submission" date="2020-08" db="EMBL/GenBank/DDBJ databases">
        <title>Genomic Encyclopedia of Type Strains, Phase IV (KMG-IV): sequencing the most valuable type-strain genomes for metagenomic binning, comparative biology and taxonomic classification.</title>
        <authorList>
            <person name="Goeker M."/>
        </authorList>
    </citation>
    <scope>NUCLEOTIDE SEQUENCE [LARGE SCALE GENOMIC DNA]</scope>
    <source>
        <strain evidence="9 10">DSM 25799</strain>
    </source>
</reference>
<dbReference type="Gene3D" id="3.90.1640.30">
    <property type="match status" value="1"/>
</dbReference>
<gene>
    <name evidence="9" type="ORF">HNQ47_001946</name>
</gene>
<evidence type="ECO:0000313" key="9">
    <source>
        <dbReference type="EMBL" id="MBB5183898.1"/>
    </source>
</evidence>
<comment type="caution">
    <text evidence="9">The sequence shown here is derived from an EMBL/GenBank/DDBJ whole genome shotgun (WGS) entry which is preliminary data.</text>
</comment>
<dbReference type="GO" id="GO:0004527">
    <property type="term" value="F:exonuclease activity"/>
    <property type="evidence" value="ECO:0007669"/>
    <property type="project" value="UniProtKB-KW"/>
</dbReference>
<keyword evidence="5 9" id="KW-0269">Exonuclease</keyword>
<proteinExistence type="inferred from homology"/>
<evidence type="ECO:0000256" key="4">
    <source>
        <dbReference type="ARBA" id="ARBA00022801"/>
    </source>
</evidence>
<keyword evidence="4 9" id="KW-0378">Hydrolase</keyword>
<dbReference type="Pfam" id="PF02272">
    <property type="entry name" value="DHHA1"/>
    <property type="match status" value="1"/>
</dbReference>
<dbReference type="InterPro" id="IPR001667">
    <property type="entry name" value="DDH_dom"/>
</dbReference>
<evidence type="ECO:0000256" key="2">
    <source>
        <dbReference type="ARBA" id="ARBA00019841"/>
    </source>
</evidence>
<dbReference type="InterPro" id="IPR003156">
    <property type="entry name" value="DHHA1_dom"/>
</dbReference>
<evidence type="ECO:0000259" key="6">
    <source>
        <dbReference type="Pfam" id="PF01368"/>
    </source>
</evidence>
<keyword evidence="10" id="KW-1185">Reference proteome</keyword>
<feature type="domain" description="DHHA1" evidence="7">
    <location>
        <begin position="315"/>
        <end position="397"/>
    </location>
</feature>
<evidence type="ECO:0000259" key="8">
    <source>
        <dbReference type="Pfam" id="PF17768"/>
    </source>
</evidence>
<name>A0A7W8CYF0_9FIRM</name>
<dbReference type="InterPro" id="IPR051673">
    <property type="entry name" value="SSDNA_exonuclease_RecJ"/>
</dbReference>
<dbReference type="Pfam" id="PF01368">
    <property type="entry name" value="DHH"/>
    <property type="match status" value="1"/>
</dbReference>
<dbReference type="Gene3D" id="3.10.310.30">
    <property type="match status" value="1"/>
</dbReference>
<evidence type="ECO:0000256" key="3">
    <source>
        <dbReference type="ARBA" id="ARBA00022722"/>
    </source>
</evidence>
<comment type="similarity">
    <text evidence="1">Belongs to the RecJ family.</text>
</comment>
<dbReference type="Pfam" id="PF17768">
    <property type="entry name" value="RecJ_OB"/>
    <property type="match status" value="1"/>
</dbReference>
<evidence type="ECO:0000256" key="1">
    <source>
        <dbReference type="ARBA" id="ARBA00005915"/>
    </source>
</evidence>
<dbReference type="InterPro" id="IPR038763">
    <property type="entry name" value="DHH_sf"/>
</dbReference>
<dbReference type="PANTHER" id="PTHR30255">
    <property type="entry name" value="SINGLE-STRANDED-DNA-SPECIFIC EXONUCLEASE RECJ"/>
    <property type="match status" value="1"/>
</dbReference>
<dbReference type="SUPFAM" id="SSF64182">
    <property type="entry name" value="DHH phosphoesterases"/>
    <property type="match status" value="1"/>
</dbReference>
<evidence type="ECO:0000313" key="10">
    <source>
        <dbReference type="Proteomes" id="UP000539953"/>
    </source>
</evidence>
<dbReference type="PANTHER" id="PTHR30255:SF2">
    <property type="entry name" value="SINGLE-STRANDED-DNA-SPECIFIC EXONUCLEASE RECJ"/>
    <property type="match status" value="1"/>
</dbReference>
<dbReference type="RefSeq" id="WP_183329193.1">
    <property type="nucleotide sequence ID" value="NZ_JACHHK010000010.1"/>
</dbReference>
<dbReference type="InterPro" id="IPR041122">
    <property type="entry name" value="RecJ_OB"/>
</dbReference>
<accession>A0A7W8CYF0</accession>
<dbReference type="GO" id="GO:0003676">
    <property type="term" value="F:nucleic acid binding"/>
    <property type="evidence" value="ECO:0007669"/>
    <property type="project" value="InterPro"/>
</dbReference>
<evidence type="ECO:0000256" key="5">
    <source>
        <dbReference type="ARBA" id="ARBA00022839"/>
    </source>
</evidence>
<dbReference type="AlphaFoldDB" id="A0A7W8CYF0"/>
<keyword evidence="3" id="KW-0540">Nuclease</keyword>
<dbReference type="EMBL" id="JACHHK010000010">
    <property type="protein sequence ID" value="MBB5183898.1"/>
    <property type="molecule type" value="Genomic_DNA"/>
</dbReference>
<feature type="domain" description="DDH" evidence="6">
    <location>
        <begin position="56"/>
        <end position="182"/>
    </location>
</feature>
<protein>
    <recommendedName>
        <fullName evidence="2">Single-stranded-DNA-specific exonuclease RecJ</fullName>
    </recommendedName>
</protein>
<feature type="domain" description="RecJ OB" evidence="8">
    <location>
        <begin position="414"/>
        <end position="512"/>
    </location>
</feature>
<sequence length="517" mass="58283">MKNLTSFAKKILKTMEPDESKWSYWMDDQELYPVSHTSAMDDFVNRMNIARKNQEKVFIGGDYDCDGICATTIMHSGLKAFGIQCGYYIPDRIREGYGLNEDMVQAAFQKGYTTIITVDNGVKAVNALNYAKELGMQTIVTDHHKIEADVPCDLLVHPDVLETHFHPLCGAGIAYECIRALQADAPLHLMLAAVASIGDVMPVIGETRALIQQGVRMINETQEPHIFALASDKKLNETSIAFQVVPKINAVGRLSNLGNVNNVVRYFLTDDRQTIRRFAMQVDDINKTRRRLSEQMCKFSEQKCSPGDPVILINDPSFHEGIIGLVANSLCAKYEKPAIIMTQNQEGLKASMRSPSGFDCMDFLNGFDGYEAIGGHKHAAGFSTLLKDYDAFRRFVRAKSFRYEWQPEPLQAISIQPEECTIANVRSLDVLRPFGPGFECPLFEIDEPQIQSIYDIQNGKHRRYTLENGLECMNFNMPEKDKVTSLNRIKSLIGQAQIGQYRGQDQMTFVIDSIIYH</sequence>